<protein>
    <submittedName>
        <fullName evidence="3">Uncharacterized protein</fullName>
    </submittedName>
</protein>
<feature type="region of interest" description="Disordered" evidence="1">
    <location>
        <begin position="36"/>
        <end position="57"/>
    </location>
</feature>
<evidence type="ECO:0000256" key="2">
    <source>
        <dbReference type="SAM" id="Phobius"/>
    </source>
</evidence>
<keyword evidence="2" id="KW-0812">Transmembrane</keyword>
<evidence type="ECO:0000313" key="3">
    <source>
        <dbReference type="EMBL" id="KAF9510008.1"/>
    </source>
</evidence>
<feature type="region of interest" description="Disordered" evidence="1">
    <location>
        <begin position="201"/>
        <end position="242"/>
    </location>
</feature>
<name>A0A9P6DSZ7_9AGAM</name>
<keyword evidence="2" id="KW-0472">Membrane</keyword>
<organism evidence="3 4">
    <name type="scientific">Hydnum rufescens UP504</name>
    <dbReference type="NCBI Taxonomy" id="1448309"/>
    <lineage>
        <taxon>Eukaryota</taxon>
        <taxon>Fungi</taxon>
        <taxon>Dikarya</taxon>
        <taxon>Basidiomycota</taxon>
        <taxon>Agaricomycotina</taxon>
        <taxon>Agaricomycetes</taxon>
        <taxon>Cantharellales</taxon>
        <taxon>Hydnaceae</taxon>
        <taxon>Hydnum</taxon>
    </lineage>
</organism>
<dbReference type="Proteomes" id="UP000886523">
    <property type="component" value="Unassembled WGS sequence"/>
</dbReference>
<dbReference type="AlphaFoldDB" id="A0A9P6DSZ7"/>
<dbReference type="EMBL" id="MU129025">
    <property type="protein sequence ID" value="KAF9510008.1"/>
    <property type="molecule type" value="Genomic_DNA"/>
</dbReference>
<evidence type="ECO:0000256" key="1">
    <source>
        <dbReference type="SAM" id="MobiDB-lite"/>
    </source>
</evidence>
<feature type="transmembrane region" description="Helical" evidence="2">
    <location>
        <begin position="127"/>
        <end position="148"/>
    </location>
</feature>
<gene>
    <name evidence="3" type="ORF">BS47DRAFT_1364897</name>
</gene>
<dbReference type="OrthoDB" id="100006at2759"/>
<reference evidence="3" key="1">
    <citation type="journal article" date="2020" name="Nat. Commun.">
        <title>Large-scale genome sequencing of mycorrhizal fungi provides insights into the early evolution of symbiotic traits.</title>
        <authorList>
            <person name="Miyauchi S."/>
            <person name="Kiss E."/>
            <person name="Kuo A."/>
            <person name="Drula E."/>
            <person name="Kohler A."/>
            <person name="Sanchez-Garcia M."/>
            <person name="Morin E."/>
            <person name="Andreopoulos B."/>
            <person name="Barry K.W."/>
            <person name="Bonito G."/>
            <person name="Buee M."/>
            <person name="Carver A."/>
            <person name="Chen C."/>
            <person name="Cichocki N."/>
            <person name="Clum A."/>
            <person name="Culley D."/>
            <person name="Crous P.W."/>
            <person name="Fauchery L."/>
            <person name="Girlanda M."/>
            <person name="Hayes R.D."/>
            <person name="Keri Z."/>
            <person name="LaButti K."/>
            <person name="Lipzen A."/>
            <person name="Lombard V."/>
            <person name="Magnuson J."/>
            <person name="Maillard F."/>
            <person name="Murat C."/>
            <person name="Nolan M."/>
            <person name="Ohm R.A."/>
            <person name="Pangilinan J."/>
            <person name="Pereira M.F."/>
            <person name="Perotto S."/>
            <person name="Peter M."/>
            <person name="Pfister S."/>
            <person name="Riley R."/>
            <person name="Sitrit Y."/>
            <person name="Stielow J.B."/>
            <person name="Szollosi G."/>
            <person name="Zifcakova L."/>
            <person name="Stursova M."/>
            <person name="Spatafora J.W."/>
            <person name="Tedersoo L."/>
            <person name="Vaario L.M."/>
            <person name="Yamada A."/>
            <person name="Yan M."/>
            <person name="Wang P."/>
            <person name="Xu J."/>
            <person name="Bruns T."/>
            <person name="Baldrian P."/>
            <person name="Vilgalys R."/>
            <person name="Dunand C."/>
            <person name="Henrissat B."/>
            <person name="Grigoriev I.V."/>
            <person name="Hibbett D."/>
            <person name="Nagy L.G."/>
            <person name="Martin F.M."/>
        </authorList>
    </citation>
    <scope>NUCLEOTIDE SEQUENCE</scope>
    <source>
        <strain evidence="3">UP504</strain>
    </source>
</reference>
<keyword evidence="4" id="KW-1185">Reference proteome</keyword>
<accession>A0A9P6DSZ7</accession>
<keyword evidence="2" id="KW-1133">Transmembrane helix</keyword>
<sequence length="432" mass="48178">MSTTDDWSASLQNNFGLRAGLLAQWYSLRSPSQVSLSKQGGGVADSTKQYTSHGGNPRCTHVPRQAQSVQGTSACGGYDCPDFPLYLLIITIPATTIPHYYGNSGTWCWTANRSVESSRLKIGSEYAYFWLAAIVTFVLYGIIAVNWLRGASAKRVRRLGMIVPVSLVRFLEWRPKSPGPRHGFIIAADLLRPIRFLASPEDEDEEDHERESSMGALPPVSQGIQSPAAAGPGGESHFSQPNFPDEVLISRAAHVSGLYVRSSMRLGLELQEGLAMLRFSMMEDRRVRGLGRGSTPPSSRQKAIYGPLHPTQRECHVKLNETPTRTTIKWLEPERKSRLPHLYRGELVEHRAKCGLLDEPIKAGRKEVSELPFRSAITGREVQMNTQLLGEDEAHQQYQWCFGASEAQWILLMLQLLPLLALHRLVLRAKLI</sequence>
<comment type="caution">
    <text evidence="3">The sequence shown here is derived from an EMBL/GenBank/DDBJ whole genome shotgun (WGS) entry which is preliminary data.</text>
</comment>
<proteinExistence type="predicted"/>
<evidence type="ECO:0000313" key="4">
    <source>
        <dbReference type="Proteomes" id="UP000886523"/>
    </source>
</evidence>